<comment type="subcellular location">
    <subcellularLocation>
        <location evidence="1">Cell membrane</location>
        <topology evidence="1">Multi-pass membrane protein</topology>
    </subcellularLocation>
    <subcellularLocation>
        <location evidence="6">Membrane</location>
        <topology evidence="6">Multi-pass membrane protein</topology>
    </subcellularLocation>
</comment>
<evidence type="ECO:0000256" key="4">
    <source>
        <dbReference type="ARBA" id="ARBA00022989"/>
    </source>
</evidence>
<feature type="transmembrane region" description="Helical" evidence="9">
    <location>
        <begin position="428"/>
        <end position="451"/>
    </location>
</feature>
<keyword evidence="2" id="KW-1003">Cell membrane</keyword>
<dbReference type="InterPro" id="IPR002898">
    <property type="entry name" value="MotA_ExbB_proton_chnl"/>
</dbReference>
<evidence type="ECO:0000259" key="10">
    <source>
        <dbReference type="Pfam" id="PF01618"/>
    </source>
</evidence>
<dbReference type="InterPro" id="IPR050790">
    <property type="entry name" value="ExbB/TolQ_transport"/>
</dbReference>
<keyword evidence="5 9" id="KW-0472">Membrane</keyword>
<gene>
    <name evidence="11" type="ORF">NKI27_04810</name>
</gene>
<sequence>MSLTNITLFVKNSHFHKTIAAVLVGLFCVGFSHSALSKETAPLNSLLDEVRTHIASDAKTDLARLAEFKENNQRQIALLEQARDRLKKAELMQTFLKETFDQNEKFITEKSEQLTTRSGQLGEVFGVVKQQAQDLSAVLQDSLISAEFPDRLSALEFADKKRIPNLNEFQNLWFLLQQEMTASAEIKPITAKIALANGQHEEQDVLRIGPFGAITPQGKYLQYLPDNQRLRVLPRQPSNTIQAQAADFYAGKQNSLTIDPSRGNLLELLGRKPTIDERIQQGGVIGYIIITLGIIGLLIALWRLIFIINTSSKVAKQLEEINHPTKNNPLGRIYIAANDTETNQAPTRAEEDPIEGLDQNEKEIRIDEALLKEAPRLERGLTFLKLIAAVAPLLGLLGTVTGMIGTFQSITLFGTSDPKMMAGGISQALMTTVLGLCVAIPLLFGHSLIAARTRSLLQLLQQKTLALTLDSASHERPDSDPAANLKKASKGLTNAA</sequence>
<protein>
    <submittedName>
        <fullName evidence="11">MotA/TolQ/ExbB proton channel family protein</fullName>
    </submittedName>
</protein>
<evidence type="ECO:0000256" key="7">
    <source>
        <dbReference type="SAM" id="Coils"/>
    </source>
</evidence>
<dbReference type="InterPro" id="IPR017270">
    <property type="entry name" value="MotA/TolQ/ExbB-rel"/>
</dbReference>
<keyword evidence="6" id="KW-0653">Protein transport</keyword>
<dbReference type="EMBL" id="CP100390">
    <property type="protein sequence ID" value="UZE97074.1"/>
    <property type="molecule type" value="Genomic_DNA"/>
</dbReference>
<reference evidence="11" key="1">
    <citation type="submission" date="2022-06" db="EMBL/GenBank/DDBJ databases">
        <title>Alkalimarinus sp. nov., isolated from gut of a Alitta virens.</title>
        <authorList>
            <person name="Yang A.I."/>
            <person name="Shin N.-R."/>
        </authorList>
    </citation>
    <scope>NUCLEOTIDE SEQUENCE</scope>
    <source>
        <strain evidence="11">A2M4</strain>
    </source>
</reference>
<dbReference type="PANTHER" id="PTHR30625:SF11">
    <property type="entry name" value="MOTA_TOLQ_EXBB PROTON CHANNEL DOMAIN-CONTAINING PROTEIN"/>
    <property type="match status" value="1"/>
</dbReference>
<evidence type="ECO:0000256" key="3">
    <source>
        <dbReference type="ARBA" id="ARBA00022692"/>
    </source>
</evidence>
<keyword evidence="6" id="KW-0813">Transport</keyword>
<evidence type="ECO:0000313" key="11">
    <source>
        <dbReference type="EMBL" id="UZE97074.1"/>
    </source>
</evidence>
<evidence type="ECO:0000256" key="5">
    <source>
        <dbReference type="ARBA" id="ARBA00023136"/>
    </source>
</evidence>
<dbReference type="Proteomes" id="UP001163739">
    <property type="component" value="Chromosome"/>
</dbReference>
<evidence type="ECO:0000256" key="2">
    <source>
        <dbReference type="ARBA" id="ARBA00022475"/>
    </source>
</evidence>
<evidence type="ECO:0000256" key="9">
    <source>
        <dbReference type="SAM" id="Phobius"/>
    </source>
</evidence>
<evidence type="ECO:0000256" key="8">
    <source>
        <dbReference type="SAM" id="MobiDB-lite"/>
    </source>
</evidence>
<dbReference type="Pfam" id="PF01618">
    <property type="entry name" value="MotA_ExbB"/>
    <property type="match status" value="1"/>
</dbReference>
<keyword evidence="3 9" id="KW-0812">Transmembrane</keyword>
<comment type="similarity">
    <text evidence="6">Belongs to the exbB/tolQ family.</text>
</comment>
<name>A0ABY6N4Y0_9ALTE</name>
<proteinExistence type="inferred from homology"/>
<evidence type="ECO:0000256" key="1">
    <source>
        <dbReference type="ARBA" id="ARBA00004651"/>
    </source>
</evidence>
<dbReference type="PIRSF" id="PIRSF037714">
    <property type="entry name" value="TolR"/>
    <property type="match status" value="1"/>
</dbReference>
<evidence type="ECO:0000256" key="6">
    <source>
        <dbReference type="RuleBase" id="RU004057"/>
    </source>
</evidence>
<feature type="region of interest" description="Disordered" evidence="8">
    <location>
        <begin position="470"/>
        <end position="496"/>
    </location>
</feature>
<evidence type="ECO:0000313" key="12">
    <source>
        <dbReference type="Proteomes" id="UP001163739"/>
    </source>
</evidence>
<organism evidence="11 12">
    <name type="scientific">Alkalimarinus alittae</name>
    <dbReference type="NCBI Taxonomy" id="2961619"/>
    <lineage>
        <taxon>Bacteria</taxon>
        <taxon>Pseudomonadati</taxon>
        <taxon>Pseudomonadota</taxon>
        <taxon>Gammaproteobacteria</taxon>
        <taxon>Alteromonadales</taxon>
        <taxon>Alteromonadaceae</taxon>
        <taxon>Alkalimarinus</taxon>
    </lineage>
</organism>
<accession>A0ABY6N4Y0</accession>
<keyword evidence="4 9" id="KW-1133">Transmembrane helix</keyword>
<feature type="coiled-coil region" evidence="7">
    <location>
        <begin position="65"/>
        <end position="99"/>
    </location>
</feature>
<feature type="domain" description="MotA/TolQ/ExbB proton channel" evidence="10">
    <location>
        <begin position="354"/>
        <end position="461"/>
    </location>
</feature>
<dbReference type="PANTHER" id="PTHR30625">
    <property type="entry name" value="PROTEIN TOLQ"/>
    <property type="match status" value="1"/>
</dbReference>
<keyword evidence="12" id="KW-1185">Reference proteome</keyword>
<feature type="transmembrane region" description="Helical" evidence="9">
    <location>
        <begin position="284"/>
        <end position="306"/>
    </location>
</feature>
<feature type="transmembrane region" description="Helical" evidence="9">
    <location>
        <begin position="386"/>
        <end position="408"/>
    </location>
</feature>
<keyword evidence="7" id="KW-0175">Coiled coil</keyword>
<dbReference type="RefSeq" id="WP_265048555.1">
    <property type="nucleotide sequence ID" value="NZ_CP100390.1"/>
</dbReference>